<sequence>MASDSFIQCYHDRGSGRPSTTRFGVQFHFDSSLQRALLLELCSVVVCLVSSCVSLKLCLGRVLAAAKRPVNSIDKTFKS</sequence>
<dbReference type="EMBL" id="JAWWNJ010000135">
    <property type="protein sequence ID" value="KAK6984677.1"/>
    <property type="molecule type" value="Genomic_DNA"/>
</dbReference>
<dbReference type="AlphaFoldDB" id="A0AAV9ZKF0"/>
<proteinExistence type="predicted"/>
<gene>
    <name evidence="2" type="ORF">R3P38DRAFT_3231353</name>
</gene>
<dbReference type="Proteomes" id="UP001362999">
    <property type="component" value="Unassembled WGS sequence"/>
</dbReference>
<keyword evidence="1" id="KW-0472">Membrane</keyword>
<keyword evidence="1" id="KW-0812">Transmembrane</keyword>
<keyword evidence="3" id="KW-1185">Reference proteome</keyword>
<organism evidence="2 3">
    <name type="scientific">Favolaschia claudopus</name>
    <dbReference type="NCBI Taxonomy" id="2862362"/>
    <lineage>
        <taxon>Eukaryota</taxon>
        <taxon>Fungi</taxon>
        <taxon>Dikarya</taxon>
        <taxon>Basidiomycota</taxon>
        <taxon>Agaricomycotina</taxon>
        <taxon>Agaricomycetes</taxon>
        <taxon>Agaricomycetidae</taxon>
        <taxon>Agaricales</taxon>
        <taxon>Marasmiineae</taxon>
        <taxon>Mycenaceae</taxon>
        <taxon>Favolaschia</taxon>
    </lineage>
</organism>
<evidence type="ECO:0000313" key="3">
    <source>
        <dbReference type="Proteomes" id="UP001362999"/>
    </source>
</evidence>
<evidence type="ECO:0000313" key="2">
    <source>
        <dbReference type="EMBL" id="KAK6984677.1"/>
    </source>
</evidence>
<feature type="transmembrane region" description="Helical" evidence="1">
    <location>
        <begin position="37"/>
        <end position="59"/>
    </location>
</feature>
<protein>
    <submittedName>
        <fullName evidence="2">Uncharacterized protein</fullName>
    </submittedName>
</protein>
<evidence type="ECO:0000256" key="1">
    <source>
        <dbReference type="SAM" id="Phobius"/>
    </source>
</evidence>
<accession>A0AAV9ZKF0</accession>
<keyword evidence="1" id="KW-1133">Transmembrane helix</keyword>
<comment type="caution">
    <text evidence="2">The sequence shown here is derived from an EMBL/GenBank/DDBJ whole genome shotgun (WGS) entry which is preliminary data.</text>
</comment>
<reference evidence="2 3" key="1">
    <citation type="journal article" date="2024" name="J Genomics">
        <title>Draft genome sequencing and assembly of Favolaschia claudopus CIRM-BRFM 2984 isolated from oak limbs.</title>
        <authorList>
            <person name="Navarro D."/>
            <person name="Drula E."/>
            <person name="Chaduli D."/>
            <person name="Cazenave R."/>
            <person name="Ahrendt S."/>
            <person name="Wang J."/>
            <person name="Lipzen A."/>
            <person name="Daum C."/>
            <person name="Barry K."/>
            <person name="Grigoriev I.V."/>
            <person name="Favel A."/>
            <person name="Rosso M.N."/>
            <person name="Martin F."/>
        </authorList>
    </citation>
    <scope>NUCLEOTIDE SEQUENCE [LARGE SCALE GENOMIC DNA]</scope>
    <source>
        <strain evidence="2 3">CIRM-BRFM 2984</strain>
    </source>
</reference>
<name>A0AAV9ZKF0_9AGAR</name>